<evidence type="ECO:0000313" key="3">
    <source>
        <dbReference type="Proteomes" id="UP001044222"/>
    </source>
</evidence>
<evidence type="ECO:0000313" key="2">
    <source>
        <dbReference type="EMBL" id="KAG5838898.1"/>
    </source>
</evidence>
<sequence length="71" mass="7794">MASDKIVMNAVKQRFVQKMAMYKEGKIPISALLSSDDLSCGDESNKSQEPEESEFECSPGEAFGTNNSKKT</sequence>
<accession>A0A9D3M567</accession>
<dbReference type="AlphaFoldDB" id="A0A9D3M567"/>
<keyword evidence="3" id="KW-1185">Reference proteome</keyword>
<name>A0A9D3M567_ANGAN</name>
<proteinExistence type="predicted"/>
<dbReference type="EMBL" id="JAFIRN010000012">
    <property type="protein sequence ID" value="KAG5838898.1"/>
    <property type="molecule type" value="Genomic_DNA"/>
</dbReference>
<organism evidence="2 3">
    <name type="scientific">Anguilla anguilla</name>
    <name type="common">European freshwater eel</name>
    <name type="synonym">Muraena anguilla</name>
    <dbReference type="NCBI Taxonomy" id="7936"/>
    <lineage>
        <taxon>Eukaryota</taxon>
        <taxon>Metazoa</taxon>
        <taxon>Chordata</taxon>
        <taxon>Craniata</taxon>
        <taxon>Vertebrata</taxon>
        <taxon>Euteleostomi</taxon>
        <taxon>Actinopterygii</taxon>
        <taxon>Neopterygii</taxon>
        <taxon>Teleostei</taxon>
        <taxon>Anguilliformes</taxon>
        <taxon>Anguillidae</taxon>
        <taxon>Anguilla</taxon>
    </lineage>
</organism>
<comment type="caution">
    <text evidence="2">The sequence shown here is derived from an EMBL/GenBank/DDBJ whole genome shotgun (WGS) entry which is preliminary data.</text>
</comment>
<feature type="region of interest" description="Disordered" evidence="1">
    <location>
        <begin position="36"/>
        <end position="71"/>
    </location>
</feature>
<dbReference type="Proteomes" id="UP001044222">
    <property type="component" value="Chromosome 12"/>
</dbReference>
<reference evidence="2" key="1">
    <citation type="submission" date="2021-01" db="EMBL/GenBank/DDBJ databases">
        <title>A chromosome-scale assembly of European eel, Anguilla anguilla.</title>
        <authorList>
            <person name="Henkel C."/>
            <person name="Jong-Raadsen S.A."/>
            <person name="Dufour S."/>
            <person name="Weltzien F.-A."/>
            <person name="Palstra A.P."/>
            <person name="Pelster B."/>
            <person name="Spaink H.P."/>
            <person name="Van Den Thillart G.E."/>
            <person name="Jansen H."/>
            <person name="Zahm M."/>
            <person name="Klopp C."/>
            <person name="Cedric C."/>
            <person name="Louis A."/>
            <person name="Berthelot C."/>
            <person name="Parey E."/>
            <person name="Roest Crollius H."/>
            <person name="Montfort J."/>
            <person name="Robinson-Rechavi M."/>
            <person name="Bucao C."/>
            <person name="Bouchez O."/>
            <person name="Gislard M."/>
            <person name="Lluch J."/>
            <person name="Milhes M."/>
            <person name="Lampietro C."/>
            <person name="Lopez Roques C."/>
            <person name="Donnadieu C."/>
            <person name="Braasch I."/>
            <person name="Desvignes T."/>
            <person name="Postlethwait J."/>
            <person name="Bobe J."/>
            <person name="Guiguen Y."/>
            <person name="Dirks R."/>
        </authorList>
    </citation>
    <scope>NUCLEOTIDE SEQUENCE</scope>
    <source>
        <strain evidence="2">Tag_6206</strain>
        <tissue evidence="2">Liver</tissue>
    </source>
</reference>
<gene>
    <name evidence="2" type="ORF">ANANG_G00228570</name>
</gene>
<evidence type="ECO:0000256" key="1">
    <source>
        <dbReference type="SAM" id="MobiDB-lite"/>
    </source>
</evidence>
<protein>
    <submittedName>
        <fullName evidence="2">Uncharacterized protein</fullName>
    </submittedName>
</protein>